<reference evidence="1 2" key="1">
    <citation type="submission" date="2024-11" db="EMBL/GenBank/DDBJ databases">
        <title>A near-complete genome assembly of Cinchona calisaya.</title>
        <authorList>
            <person name="Lian D.C."/>
            <person name="Zhao X.W."/>
            <person name="Wei L."/>
        </authorList>
    </citation>
    <scope>NUCLEOTIDE SEQUENCE [LARGE SCALE GENOMIC DNA]</scope>
    <source>
        <tissue evidence="1">Nenye</tissue>
    </source>
</reference>
<evidence type="ECO:0008006" key="3">
    <source>
        <dbReference type="Google" id="ProtNLM"/>
    </source>
</evidence>
<sequence>MSLGTYLVRTQMALKHMSFLMFFLLQREYIPSSDAFEKTLHILTRMCYFDKAWELMKKIRDKDASLLTLKSISIMLSRIAKFQSYEEILDAFERMEKDIFIGKEFGAEEFNILL</sequence>
<comment type="caution">
    <text evidence="1">The sequence shown here is derived from an EMBL/GenBank/DDBJ whole genome shotgun (WGS) entry which is preliminary data.</text>
</comment>
<evidence type="ECO:0000313" key="1">
    <source>
        <dbReference type="EMBL" id="KAL3504454.1"/>
    </source>
</evidence>
<dbReference type="AlphaFoldDB" id="A0ABD2YE40"/>
<organism evidence="1 2">
    <name type="scientific">Cinchona calisaya</name>
    <dbReference type="NCBI Taxonomy" id="153742"/>
    <lineage>
        <taxon>Eukaryota</taxon>
        <taxon>Viridiplantae</taxon>
        <taxon>Streptophyta</taxon>
        <taxon>Embryophyta</taxon>
        <taxon>Tracheophyta</taxon>
        <taxon>Spermatophyta</taxon>
        <taxon>Magnoliopsida</taxon>
        <taxon>eudicotyledons</taxon>
        <taxon>Gunneridae</taxon>
        <taxon>Pentapetalae</taxon>
        <taxon>asterids</taxon>
        <taxon>lamiids</taxon>
        <taxon>Gentianales</taxon>
        <taxon>Rubiaceae</taxon>
        <taxon>Cinchonoideae</taxon>
        <taxon>Cinchoneae</taxon>
        <taxon>Cinchona</taxon>
    </lineage>
</organism>
<proteinExistence type="predicted"/>
<accession>A0ABD2YE40</accession>
<dbReference type="EMBL" id="JBJUIK010000014">
    <property type="protein sequence ID" value="KAL3504454.1"/>
    <property type="molecule type" value="Genomic_DNA"/>
</dbReference>
<name>A0ABD2YE40_9GENT</name>
<protein>
    <recommendedName>
        <fullName evidence="3">Pentatricopeptide repeat-containing protein</fullName>
    </recommendedName>
</protein>
<gene>
    <name evidence="1" type="ORF">ACH5RR_034295</name>
</gene>
<keyword evidence="2" id="KW-1185">Reference proteome</keyword>
<evidence type="ECO:0000313" key="2">
    <source>
        <dbReference type="Proteomes" id="UP001630127"/>
    </source>
</evidence>
<dbReference type="Proteomes" id="UP001630127">
    <property type="component" value="Unassembled WGS sequence"/>
</dbReference>